<evidence type="ECO:0000256" key="1">
    <source>
        <dbReference type="SAM" id="MobiDB-lite"/>
    </source>
</evidence>
<dbReference type="Proteomes" id="UP000682134">
    <property type="component" value="Unassembled WGS sequence"/>
</dbReference>
<keyword evidence="2" id="KW-0732">Signal</keyword>
<feature type="signal peptide" evidence="2">
    <location>
        <begin position="1"/>
        <end position="29"/>
    </location>
</feature>
<feature type="domain" description="BIG2" evidence="3">
    <location>
        <begin position="155"/>
        <end position="235"/>
    </location>
</feature>
<dbReference type="SMART" id="SM00635">
    <property type="entry name" value="BID_2"/>
    <property type="match status" value="2"/>
</dbReference>
<dbReference type="AlphaFoldDB" id="A0A940NSN7"/>
<evidence type="ECO:0000256" key="2">
    <source>
        <dbReference type="SAM" id="SignalP"/>
    </source>
</evidence>
<evidence type="ECO:0000313" key="4">
    <source>
        <dbReference type="EMBL" id="MBP0726818.1"/>
    </source>
</evidence>
<name>A0A940NSN7_9BACI</name>
<gene>
    <name evidence="4" type="ORF">J5Y03_16800</name>
</gene>
<dbReference type="InterPro" id="IPR003343">
    <property type="entry name" value="Big_2"/>
</dbReference>
<accession>A0A940NSN7</accession>
<evidence type="ECO:0000313" key="5">
    <source>
        <dbReference type="Proteomes" id="UP000682134"/>
    </source>
</evidence>
<evidence type="ECO:0000259" key="3">
    <source>
        <dbReference type="SMART" id="SM00635"/>
    </source>
</evidence>
<dbReference type="RefSeq" id="WP_209407162.1">
    <property type="nucleotide sequence ID" value="NZ_JAGIYQ010000015.1"/>
</dbReference>
<feature type="region of interest" description="Disordered" evidence="1">
    <location>
        <begin position="323"/>
        <end position="370"/>
    </location>
</feature>
<keyword evidence="5" id="KW-1185">Reference proteome</keyword>
<dbReference type="EMBL" id="JAGIYQ010000015">
    <property type="protein sequence ID" value="MBP0726818.1"/>
    <property type="molecule type" value="Genomic_DNA"/>
</dbReference>
<reference evidence="4" key="1">
    <citation type="submission" date="2021-04" db="EMBL/GenBank/DDBJ databases">
        <title>Genome seq and assembly of Bacillus sp.</title>
        <authorList>
            <person name="Chhetri G."/>
        </authorList>
    </citation>
    <scope>NUCLEOTIDE SEQUENCE</scope>
    <source>
        <strain evidence="4">RG28</strain>
    </source>
</reference>
<dbReference type="Gene3D" id="2.60.40.1080">
    <property type="match status" value="2"/>
</dbReference>
<proteinExistence type="predicted"/>
<feature type="domain" description="BIG2" evidence="3">
    <location>
        <begin position="242"/>
        <end position="323"/>
    </location>
</feature>
<protein>
    <submittedName>
        <fullName evidence="4">Ig-like domain-containing protein</fullName>
    </submittedName>
</protein>
<feature type="compositionally biased region" description="Basic and acidic residues" evidence="1">
    <location>
        <begin position="329"/>
        <end position="364"/>
    </location>
</feature>
<feature type="chain" id="PRO_5037510690" evidence="2">
    <location>
        <begin position="30"/>
        <end position="370"/>
    </location>
</feature>
<comment type="caution">
    <text evidence="4">The sequence shown here is derived from an EMBL/GenBank/DDBJ whole genome shotgun (WGS) entry which is preliminary data.</text>
</comment>
<sequence length="370" mass="41120">MKKLLSVLLITSLLFSVTLSFTRTKNASAAETTVQQISQGVTNTIVGNQLQTTVDTTQLVDGVKNFNTVSVAVYNDEPLIATNGISDFIKDGITYDKPITTDITPSDVKHDVYALTIFYSVDKTPLAYHLEKLQFDPSSATQPSNPVTTPGTNNDYKEIRFMMKDEDIKVGQTKEFKVYGIKDNDKKEDITKQATVKSSNENVLAIDGNKLIAKSADKAVITATFGDLVTSLRINVKKNEQVLHKLIITPEKVKLNQGDSVKIKVIAIYKGDKNQDVTKDVKWTILDDQLVTIKDGVITANTKSGSTKAIATFNDKQVKIEISVSTKKKHEEKDDEKHDGNHNDKHDGNHDDKHSKEDRSAKDKDKKKHE</sequence>
<organism evidence="4 5">
    <name type="scientific">Gottfriedia endophytica</name>
    <dbReference type="NCBI Taxonomy" id="2820819"/>
    <lineage>
        <taxon>Bacteria</taxon>
        <taxon>Bacillati</taxon>
        <taxon>Bacillota</taxon>
        <taxon>Bacilli</taxon>
        <taxon>Bacillales</taxon>
        <taxon>Bacillaceae</taxon>
        <taxon>Gottfriedia</taxon>
    </lineage>
</organism>